<feature type="non-terminal residue" evidence="1">
    <location>
        <position position="1"/>
    </location>
</feature>
<dbReference type="EMBL" id="JANBUN010002937">
    <property type="protein sequence ID" value="KAJ2793278.1"/>
    <property type="molecule type" value="Genomic_DNA"/>
</dbReference>
<reference evidence="1" key="1">
    <citation type="submission" date="2022-07" db="EMBL/GenBank/DDBJ databases">
        <title>Phylogenomic reconstructions and comparative analyses of Kickxellomycotina fungi.</title>
        <authorList>
            <person name="Reynolds N.K."/>
            <person name="Stajich J.E."/>
            <person name="Barry K."/>
            <person name="Grigoriev I.V."/>
            <person name="Crous P."/>
            <person name="Smith M.E."/>
        </authorList>
    </citation>
    <scope>NUCLEOTIDE SEQUENCE</scope>
    <source>
        <strain evidence="1">BCRC 34780</strain>
    </source>
</reference>
<proteinExistence type="predicted"/>
<keyword evidence="2" id="KW-1185">Reference proteome</keyword>
<gene>
    <name evidence="1" type="ORF">H4R21_005960</name>
</gene>
<comment type="caution">
    <text evidence="1">The sequence shown here is derived from an EMBL/GenBank/DDBJ whole genome shotgun (WGS) entry which is preliminary data.</text>
</comment>
<organism evidence="1 2">
    <name type="scientific">Coemansia helicoidea</name>
    <dbReference type="NCBI Taxonomy" id="1286919"/>
    <lineage>
        <taxon>Eukaryota</taxon>
        <taxon>Fungi</taxon>
        <taxon>Fungi incertae sedis</taxon>
        <taxon>Zoopagomycota</taxon>
        <taxon>Kickxellomycotina</taxon>
        <taxon>Kickxellomycetes</taxon>
        <taxon>Kickxellales</taxon>
        <taxon>Kickxellaceae</taxon>
        <taxon>Coemansia</taxon>
    </lineage>
</organism>
<name>A0ACC1KQ72_9FUNG</name>
<accession>A0ACC1KQ72</accession>
<evidence type="ECO:0000313" key="1">
    <source>
        <dbReference type="EMBL" id="KAJ2793278.1"/>
    </source>
</evidence>
<protein>
    <submittedName>
        <fullName evidence="1">Uncharacterized protein</fullName>
    </submittedName>
</protein>
<evidence type="ECO:0000313" key="2">
    <source>
        <dbReference type="Proteomes" id="UP001140087"/>
    </source>
</evidence>
<dbReference type="Proteomes" id="UP001140087">
    <property type="component" value="Unassembled WGS sequence"/>
</dbReference>
<sequence>FTAACDYADALLHFQGGLRHRASVLAAACFYLGTAPDSLGGPMFARCTGYAFSEVWPAVLQLKKLRVVLNPAAAAAALLRPRPCCEASSRYASHLKRIRPAELWAFQPHHTHLLGEFESHFASR</sequence>